<feature type="transmembrane region" description="Helical" evidence="1">
    <location>
        <begin position="6"/>
        <end position="27"/>
    </location>
</feature>
<dbReference type="STRING" id="454006.SAMN05421825_3646"/>
<evidence type="ECO:0000256" key="1">
    <source>
        <dbReference type="SAM" id="Phobius"/>
    </source>
</evidence>
<sequence length="55" mass="6560">MPKGKFIQILIAIFKLSLMVKLNYFLILKIILIKINKIDTQYFKSTKTYLAIMFF</sequence>
<accession>A0A1G7VJ46</accession>
<dbReference type="Proteomes" id="UP000199203">
    <property type="component" value="Unassembled WGS sequence"/>
</dbReference>
<proteinExistence type="predicted"/>
<dbReference type="AlphaFoldDB" id="A0A1G7VJ46"/>
<reference evidence="3" key="1">
    <citation type="submission" date="2016-10" db="EMBL/GenBank/DDBJ databases">
        <authorList>
            <person name="Varghese N."/>
            <person name="Submissions S."/>
        </authorList>
    </citation>
    <scope>NUCLEOTIDE SEQUENCE [LARGE SCALE GENOMIC DNA]</scope>
    <source>
        <strain evidence="3">DSM 19684</strain>
    </source>
</reference>
<keyword evidence="3" id="KW-1185">Reference proteome</keyword>
<keyword evidence="1" id="KW-1133">Transmembrane helix</keyword>
<dbReference type="EMBL" id="FNBH01000005">
    <property type="protein sequence ID" value="SDG59588.1"/>
    <property type="molecule type" value="Genomic_DNA"/>
</dbReference>
<name>A0A1G7VJ46_9FLAO</name>
<keyword evidence="1" id="KW-0472">Membrane</keyword>
<gene>
    <name evidence="2" type="ORF">SAMN05421825_3646</name>
</gene>
<evidence type="ECO:0000313" key="3">
    <source>
        <dbReference type="Proteomes" id="UP000199203"/>
    </source>
</evidence>
<organism evidence="2 3">
    <name type="scientific">Epilithonimonas hungarica</name>
    <dbReference type="NCBI Taxonomy" id="454006"/>
    <lineage>
        <taxon>Bacteria</taxon>
        <taxon>Pseudomonadati</taxon>
        <taxon>Bacteroidota</taxon>
        <taxon>Flavobacteriia</taxon>
        <taxon>Flavobacteriales</taxon>
        <taxon>Weeksellaceae</taxon>
        <taxon>Chryseobacterium group</taxon>
        <taxon>Epilithonimonas</taxon>
    </lineage>
</organism>
<evidence type="ECO:0000313" key="2">
    <source>
        <dbReference type="EMBL" id="SDG59588.1"/>
    </source>
</evidence>
<protein>
    <submittedName>
        <fullName evidence="2">Uncharacterized protein</fullName>
    </submittedName>
</protein>
<keyword evidence="1" id="KW-0812">Transmembrane</keyword>